<dbReference type="Gene3D" id="3.30.40.10">
    <property type="entry name" value="Zinc/RING finger domain, C3HC4 (zinc finger)"/>
    <property type="match status" value="1"/>
</dbReference>
<feature type="region of interest" description="Disordered" evidence="5">
    <location>
        <begin position="119"/>
        <end position="203"/>
    </location>
</feature>
<evidence type="ECO:0000259" key="7">
    <source>
        <dbReference type="PROSITE" id="PS50106"/>
    </source>
</evidence>
<accession>A0A8E0S3H2</accession>
<dbReference type="SUPFAM" id="SSF49599">
    <property type="entry name" value="TRAF domain-like"/>
    <property type="match status" value="1"/>
</dbReference>
<dbReference type="InterPro" id="IPR001478">
    <property type="entry name" value="PDZ"/>
</dbReference>
<dbReference type="Pfam" id="PF00097">
    <property type="entry name" value="zf-C3HC4"/>
    <property type="match status" value="1"/>
</dbReference>
<dbReference type="InterPro" id="IPR001293">
    <property type="entry name" value="Znf_TRAF"/>
</dbReference>
<comment type="caution">
    <text evidence="9">The sequence shown here is derived from an EMBL/GenBank/DDBJ whole genome shotgun (WGS) entry which is preliminary data.</text>
</comment>
<organism evidence="9 10">
    <name type="scientific">Fasciolopsis buskii</name>
    <dbReference type="NCBI Taxonomy" id="27845"/>
    <lineage>
        <taxon>Eukaryota</taxon>
        <taxon>Metazoa</taxon>
        <taxon>Spiralia</taxon>
        <taxon>Lophotrochozoa</taxon>
        <taxon>Platyhelminthes</taxon>
        <taxon>Trematoda</taxon>
        <taxon>Digenea</taxon>
        <taxon>Plagiorchiida</taxon>
        <taxon>Echinostomata</taxon>
        <taxon>Echinostomatoidea</taxon>
        <taxon>Fasciolidae</taxon>
        <taxon>Fasciolopsis</taxon>
    </lineage>
</organism>
<dbReference type="CDD" id="cd16637">
    <property type="entry name" value="mRING-HC-C3HC3D_LNX1-like"/>
    <property type="match status" value="1"/>
</dbReference>
<feature type="region of interest" description="Disordered" evidence="5">
    <location>
        <begin position="1"/>
        <end position="29"/>
    </location>
</feature>
<feature type="domain" description="PDZ" evidence="7">
    <location>
        <begin position="574"/>
        <end position="641"/>
    </location>
</feature>
<dbReference type="SUPFAM" id="SSF57850">
    <property type="entry name" value="RING/U-box"/>
    <property type="match status" value="1"/>
</dbReference>
<evidence type="ECO:0000256" key="5">
    <source>
        <dbReference type="SAM" id="MobiDB-lite"/>
    </source>
</evidence>
<feature type="non-terminal residue" evidence="9">
    <location>
        <position position="704"/>
    </location>
</feature>
<proteinExistence type="predicted"/>
<protein>
    <submittedName>
        <fullName evidence="9">Ligand of Numb protein X 2</fullName>
    </submittedName>
</protein>
<evidence type="ECO:0000313" key="10">
    <source>
        <dbReference type="Proteomes" id="UP000728185"/>
    </source>
</evidence>
<sequence>RISTLSEFQKNSTSCTSQPSASFGQQEHSPCVTTSPLYLIPPENPPDHSVTISAELNLMSASPPELSSSPPIFEPPPLPNSLTNVSTLPLASQPLAGRLPLSPALHLAAVNATLGSTGTVSGPVPSTFPSPGSAFTELHPRNGTASHTRNCPFSPARSDHHSTSTVTQTKHGTTKTNSAQMNTSSGGSSHSSSHSSAPSPIQYDALSSSASSARSFACVTVYCRLCGQSHDPTAPHRYNYTQAVDADLCCSLCHQPLVDPLDTKCGHTFCTPCLKNHLAVQALCPVDRQIINYLECQQASNIVKRLLDKLLVSCPNTRFCETVLYRANLEEHVRDWCPGTLIPCENAPYGCSYEGPRVVHTQHRWRCPFQSGSTTTFQPITTVRSSLGSCDRSAPCVSQPSRTLANSYPGTPHRFPQSITRISGSTGTVPGATQCPTFFSPLPQHVTDRLRPLAFKPKLPEIEETYDCPTIYEGTPVSVVIRRSTNCCELGFTFVGGSDTPLSCVLIQEIYLDGSVALDGRLRPGDQILEVNGQLVIEATHAETRRLLSYPTPLVQLTVYRESLDPATRHKVFYVKLCKRQGKVLGIKLVGKKHLPGLYVLELVPGCEAHLDGRLKKDDQILEINGIDLSDGTQEQAAHIINVSLHSSHIVGLTCKIILFEYVHFHMNTLDFSPILRMLARAGLFLFAYEISVFRRLFSISRHT</sequence>
<feature type="compositionally biased region" description="Low complexity" evidence="5">
    <location>
        <begin position="184"/>
        <end position="196"/>
    </location>
</feature>
<dbReference type="AlphaFoldDB" id="A0A8E0S3H2"/>
<keyword evidence="1 4" id="KW-0479">Metal-binding</keyword>
<dbReference type="PROSITE" id="PS00518">
    <property type="entry name" value="ZF_RING_1"/>
    <property type="match status" value="1"/>
</dbReference>
<evidence type="ECO:0000256" key="4">
    <source>
        <dbReference type="PROSITE-ProRule" id="PRU00207"/>
    </source>
</evidence>
<evidence type="ECO:0000313" key="9">
    <source>
        <dbReference type="EMBL" id="KAA0195538.1"/>
    </source>
</evidence>
<dbReference type="EMBL" id="LUCM01003631">
    <property type="protein sequence ID" value="KAA0195538.1"/>
    <property type="molecule type" value="Genomic_DNA"/>
</dbReference>
<dbReference type="InterPro" id="IPR018957">
    <property type="entry name" value="Znf_C3HC4_RING-type"/>
</dbReference>
<dbReference type="SMART" id="SM00228">
    <property type="entry name" value="PDZ"/>
    <property type="match status" value="2"/>
</dbReference>
<dbReference type="GO" id="GO:0008270">
    <property type="term" value="F:zinc ion binding"/>
    <property type="evidence" value="ECO:0007669"/>
    <property type="project" value="UniProtKB-KW"/>
</dbReference>
<reference evidence="9" key="1">
    <citation type="submission" date="2019-05" db="EMBL/GenBank/DDBJ databases">
        <title>Annotation for the trematode Fasciolopsis buski.</title>
        <authorList>
            <person name="Choi Y.-J."/>
        </authorList>
    </citation>
    <scope>NUCLEOTIDE SEQUENCE</scope>
    <source>
        <strain evidence="9">HT</strain>
        <tissue evidence="9">Whole worm</tissue>
    </source>
</reference>
<dbReference type="Gene3D" id="2.30.42.10">
    <property type="match status" value="2"/>
</dbReference>
<evidence type="ECO:0000256" key="1">
    <source>
        <dbReference type="ARBA" id="ARBA00022723"/>
    </source>
</evidence>
<dbReference type="InterPro" id="IPR051342">
    <property type="entry name" value="PDZ_scaffold"/>
</dbReference>
<feature type="domain" description="PDZ" evidence="7">
    <location>
        <begin position="478"/>
        <end position="563"/>
    </location>
</feature>
<dbReference type="OrthoDB" id="438726at2759"/>
<dbReference type="InterPro" id="IPR036034">
    <property type="entry name" value="PDZ_sf"/>
</dbReference>
<dbReference type="PANTHER" id="PTHR19964">
    <property type="entry name" value="MULTIPLE PDZ DOMAIN PROTEIN"/>
    <property type="match status" value="1"/>
</dbReference>
<feature type="compositionally biased region" description="Low complexity" evidence="5">
    <location>
        <begin position="163"/>
        <end position="176"/>
    </location>
</feature>
<evidence type="ECO:0000259" key="8">
    <source>
        <dbReference type="PROSITE" id="PS50145"/>
    </source>
</evidence>
<keyword evidence="3 4" id="KW-0862">Zinc</keyword>
<keyword evidence="10" id="KW-1185">Reference proteome</keyword>
<feature type="domain" description="RING-type" evidence="6">
    <location>
        <begin position="250"/>
        <end position="288"/>
    </location>
</feature>
<dbReference type="Pfam" id="PF00595">
    <property type="entry name" value="PDZ"/>
    <property type="match status" value="2"/>
</dbReference>
<feature type="zinc finger region" description="TRAF-type" evidence="4">
    <location>
        <begin position="312"/>
        <end position="357"/>
    </location>
</feature>
<evidence type="ECO:0000256" key="2">
    <source>
        <dbReference type="ARBA" id="ARBA00022771"/>
    </source>
</evidence>
<dbReference type="InterPro" id="IPR001841">
    <property type="entry name" value="Znf_RING"/>
</dbReference>
<feature type="domain" description="TRAF-type" evidence="8">
    <location>
        <begin position="312"/>
        <end position="357"/>
    </location>
</feature>
<dbReference type="SUPFAM" id="SSF50156">
    <property type="entry name" value="PDZ domain-like"/>
    <property type="match status" value="2"/>
</dbReference>
<dbReference type="PROSITE" id="PS50089">
    <property type="entry name" value="ZF_RING_2"/>
    <property type="match status" value="1"/>
</dbReference>
<dbReference type="SMART" id="SM00184">
    <property type="entry name" value="RING"/>
    <property type="match status" value="1"/>
</dbReference>
<dbReference type="PANTHER" id="PTHR19964:SF84">
    <property type="entry name" value="LIGAND OF NUMB PROTEIN X 2-LIKE ISOFORM X1"/>
    <property type="match status" value="1"/>
</dbReference>
<dbReference type="Proteomes" id="UP000728185">
    <property type="component" value="Unassembled WGS sequence"/>
</dbReference>
<name>A0A8E0S3H2_9TREM</name>
<dbReference type="PROSITE" id="PS50106">
    <property type="entry name" value="PDZ"/>
    <property type="match status" value="2"/>
</dbReference>
<evidence type="ECO:0000256" key="3">
    <source>
        <dbReference type="ARBA" id="ARBA00022833"/>
    </source>
</evidence>
<gene>
    <name evidence="9" type="ORF">FBUS_09539</name>
</gene>
<dbReference type="InterPro" id="IPR017907">
    <property type="entry name" value="Znf_RING_CS"/>
</dbReference>
<keyword evidence="2 4" id="KW-0863">Zinc-finger</keyword>
<dbReference type="InterPro" id="IPR013083">
    <property type="entry name" value="Znf_RING/FYVE/PHD"/>
</dbReference>
<evidence type="ECO:0000259" key="6">
    <source>
        <dbReference type="PROSITE" id="PS50089"/>
    </source>
</evidence>
<dbReference type="PROSITE" id="PS50145">
    <property type="entry name" value="ZF_TRAF"/>
    <property type="match status" value="1"/>
</dbReference>